<evidence type="ECO:0000313" key="4">
    <source>
        <dbReference type="Proteomes" id="UP000008694"/>
    </source>
</evidence>
<evidence type="ECO:0000256" key="2">
    <source>
        <dbReference type="SAM" id="SignalP"/>
    </source>
</evidence>
<feature type="chain" id="PRO_5003102627" evidence="2">
    <location>
        <begin position="19"/>
        <end position="109"/>
    </location>
</feature>
<reference evidence="4" key="1">
    <citation type="journal article" date="2011" name="Nat. Genet.">
        <title>The Arabidopsis lyrata genome sequence and the basis of rapid genome size change.</title>
        <authorList>
            <person name="Hu T.T."/>
            <person name="Pattyn P."/>
            <person name="Bakker E.G."/>
            <person name="Cao J."/>
            <person name="Cheng J.-F."/>
            <person name="Clark R.M."/>
            <person name="Fahlgren N."/>
            <person name="Fawcett J.A."/>
            <person name="Grimwood J."/>
            <person name="Gundlach H."/>
            <person name="Haberer G."/>
            <person name="Hollister J.D."/>
            <person name="Ossowski S."/>
            <person name="Ottilar R.P."/>
            <person name="Salamov A.A."/>
            <person name="Schneeberger K."/>
            <person name="Spannagl M."/>
            <person name="Wang X."/>
            <person name="Yang L."/>
            <person name="Nasrallah M.E."/>
            <person name="Bergelson J."/>
            <person name="Carrington J.C."/>
            <person name="Gaut B.S."/>
            <person name="Schmutz J."/>
            <person name="Mayer K.F.X."/>
            <person name="Van de Peer Y."/>
            <person name="Grigoriev I.V."/>
            <person name="Nordborg M."/>
            <person name="Weigel D."/>
            <person name="Guo Y.-L."/>
        </authorList>
    </citation>
    <scope>NUCLEOTIDE SEQUENCE [LARGE SCALE GENOMIC DNA]</scope>
    <source>
        <strain evidence="4">cv. MN47</strain>
    </source>
</reference>
<evidence type="ECO:0000313" key="3">
    <source>
        <dbReference type="EMBL" id="EFH51424.1"/>
    </source>
</evidence>
<evidence type="ECO:0000256" key="1">
    <source>
        <dbReference type="SAM" id="MobiDB-lite"/>
    </source>
</evidence>
<feature type="region of interest" description="Disordered" evidence="1">
    <location>
        <begin position="70"/>
        <end position="109"/>
    </location>
</feature>
<accession>D7LQ92</accession>
<dbReference type="AlphaFoldDB" id="D7LQ92"/>
<sequence length="109" mass="12441">MVMVQLFLCHFLLQAAGALSIKIDLCFLSWLRSRNKLQFLNHILNRGELNNHETNTNPVAAAAAEVAATKRTQNLRQRRRRKLRRQNKHKTCGSGGGRSCDDETNNNLR</sequence>
<gene>
    <name evidence="3" type="ORF">ARALYDRAFT_664164</name>
</gene>
<dbReference type="Gramene" id="Al_scaffold_0005_199">
    <property type="protein sequence ID" value="Al_scaffold_0005_199"/>
    <property type="gene ID" value="Al_scaffold_0005_199"/>
</dbReference>
<keyword evidence="4" id="KW-1185">Reference proteome</keyword>
<proteinExistence type="predicted"/>
<keyword evidence="2" id="KW-0732">Signal</keyword>
<protein>
    <submittedName>
        <fullName evidence="3">Predicted protein</fullName>
    </submittedName>
</protein>
<dbReference type="HOGENOM" id="CLU_2187533_0_0_1"/>
<dbReference type="EMBL" id="GL348717">
    <property type="protein sequence ID" value="EFH51424.1"/>
    <property type="molecule type" value="Genomic_DNA"/>
</dbReference>
<organism evidence="4">
    <name type="scientific">Arabidopsis lyrata subsp. lyrata</name>
    <name type="common">Lyre-leaved rock-cress</name>
    <dbReference type="NCBI Taxonomy" id="81972"/>
    <lineage>
        <taxon>Eukaryota</taxon>
        <taxon>Viridiplantae</taxon>
        <taxon>Streptophyta</taxon>
        <taxon>Embryophyta</taxon>
        <taxon>Tracheophyta</taxon>
        <taxon>Spermatophyta</taxon>
        <taxon>Magnoliopsida</taxon>
        <taxon>eudicotyledons</taxon>
        <taxon>Gunneridae</taxon>
        <taxon>Pentapetalae</taxon>
        <taxon>rosids</taxon>
        <taxon>malvids</taxon>
        <taxon>Brassicales</taxon>
        <taxon>Brassicaceae</taxon>
        <taxon>Camelineae</taxon>
        <taxon>Arabidopsis</taxon>
    </lineage>
</organism>
<dbReference type="Proteomes" id="UP000008694">
    <property type="component" value="Unassembled WGS sequence"/>
</dbReference>
<feature type="compositionally biased region" description="Basic residues" evidence="1">
    <location>
        <begin position="76"/>
        <end position="91"/>
    </location>
</feature>
<feature type="signal peptide" evidence="2">
    <location>
        <begin position="1"/>
        <end position="18"/>
    </location>
</feature>
<name>D7LQ92_ARALL</name>